<feature type="domain" description="Porin" evidence="12">
    <location>
        <begin position="8"/>
        <end position="330"/>
    </location>
</feature>
<dbReference type="PANTHER" id="PTHR34501:SF9">
    <property type="entry name" value="MAJOR OUTER MEMBRANE PROTEIN P.IA"/>
    <property type="match status" value="1"/>
</dbReference>
<reference evidence="13 14" key="1">
    <citation type="submission" date="2019-04" db="EMBL/GenBank/DDBJ databases">
        <title>Trinickia sp. 7GSK02, isolated from subtropical forest soil.</title>
        <authorList>
            <person name="Gao Z.-H."/>
            <person name="Qiu L.-H."/>
        </authorList>
    </citation>
    <scope>NUCLEOTIDE SEQUENCE [LARGE SCALE GENOMIC DNA]</scope>
    <source>
        <strain evidence="13 14">7GSK02</strain>
    </source>
</reference>
<dbReference type="GO" id="GO:0046930">
    <property type="term" value="C:pore complex"/>
    <property type="evidence" value="ECO:0007669"/>
    <property type="project" value="UniProtKB-KW"/>
</dbReference>
<comment type="subunit">
    <text evidence="2">Homotrimer.</text>
</comment>
<sequence length="359" mass="38447">MKLKAVCAAAGTLFACHAFAQSSVTLSGLIDGGVSYVSNQGGKSVVKFDDGIEVPNLLKIDGKEDLGGGLKAVFDLTNQFELGSGSFMPGQSLFGRNAYVGLDDDHYGRVTLGNQYDFMTDSLFFGFNDAAFYAQGIYDFRNGPFAKLALPNNPTGAFDWDRMAGERVQNSVKYLSPTFSGFSAGAMYGFGNVAGSIGAGNAQSFGLNYVNGPFGANAAYTLTKTDVSGVQDSVRNWGVGAHYHFDHLITTVLFTTVRNNLNGAAVWEAEVGAAYSFNNSPWLVSGVYSYMKGNDVVDNNHAHQLTAELQYNFSKRTNVYAAAVYQRTNAGGNAQINDVMVASSSPSQFIGRIGLQTRF</sequence>
<evidence type="ECO:0000256" key="9">
    <source>
        <dbReference type="ARBA" id="ARBA00023136"/>
    </source>
</evidence>
<dbReference type="CDD" id="cd00342">
    <property type="entry name" value="gram_neg_porins"/>
    <property type="match status" value="1"/>
</dbReference>
<name>A0A4U1IF77_9BURK</name>
<protein>
    <submittedName>
        <fullName evidence="13">Porin</fullName>
    </submittedName>
</protein>
<comment type="caution">
    <text evidence="13">The sequence shown here is derived from an EMBL/GenBank/DDBJ whole genome shotgun (WGS) entry which is preliminary data.</text>
</comment>
<evidence type="ECO:0000256" key="3">
    <source>
        <dbReference type="ARBA" id="ARBA00022448"/>
    </source>
</evidence>
<dbReference type="InterPro" id="IPR050298">
    <property type="entry name" value="Gram-neg_bact_OMP"/>
</dbReference>
<evidence type="ECO:0000256" key="7">
    <source>
        <dbReference type="ARBA" id="ARBA00023065"/>
    </source>
</evidence>
<dbReference type="GO" id="GO:0006811">
    <property type="term" value="P:monoatomic ion transport"/>
    <property type="evidence" value="ECO:0007669"/>
    <property type="project" value="UniProtKB-KW"/>
</dbReference>
<evidence type="ECO:0000256" key="10">
    <source>
        <dbReference type="ARBA" id="ARBA00023237"/>
    </source>
</evidence>
<keyword evidence="4" id="KW-1134">Transmembrane beta strand</keyword>
<keyword evidence="3" id="KW-0813">Transport</keyword>
<keyword evidence="6 11" id="KW-0732">Signal</keyword>
<dbReference type="PRINTS" id="PR00184">
    <property type="entry name" value="NEISSPPORIN"/>
</dbReference>
<dbReference type="PANTHER" id="PTHR34501">
    <property type="entry name" value="PROTEIN YDDL-RELATED"/>
    <property type="match status" value="1"/>
</dbReference>
<dbReference type="GO" id="GO:0015288">
    <property type="term" value="F:porin activity"/>
    <property type="evidence" value="ECO:0007669"/>
    <property type="project" value="UniProtKB-KW"/>
</dbReference>
<dbReference type="RefSeq" id="WP_136892102.1">
    <property type="nucleotide sequence ID" value="NZ_SWJE01000001.1"/>
</dbReference>
<evidence type="ECO:0000256" key="5">
    <source>
        <dbReference type="ARBA" id="ARBA00022692"/>
    </source>
</evidence>
<dbReference type="InterPro" id="IPR023614">
    <property type="entry name" value="Porin_dom_sf"/>
</dbReference>
<evidence type="ECO:0000313" key="13">
    <source>
        <dbReference type="EMBL" id="TKC92321.1"/>
    </source>
</evidence>
<gene>
    <name evidence="13" type="ORF">FAZ69_01145</name>
</gene>
<keyword evidence="10" id="KW-0998">Cell outer membrane</keyword>
<keyword evidence="9" id="KW-0472">Membrane</keyword>
<feature type="chain" id="PRO_5020882223" evidence="11">
    <location>
        <begin position="21"/>
        <end position="359"/>
    </location>
</feature>
<dbReference type="GO" id="GO:0009279">
    <property type="term" value="C:cell outer membrane"/>
    <property type="evidence" value="ECO:0007669"/>
    <property type="project" value="UniProtKB-SubCell"/>
</dbReference>
<evidence type="ECO:0000256" key="11">
    <source>
        <dbReference type="SAM" id="SignalP"/>
    </source>
</evidence>
<proteinExistence type="predicted"/>
<dbReference type="InterPro" id="IPR033900">
    <property type="entry name" value="Gram_neg_porin_domain"/>
</dbReference>
<dbReference type="Proteomes" id="UP000305539">
    <property type="component" value="Unassembled WGS sequence"/>
</dbReference>
<keyword evidence="14" id="KW-1185">Reference proteome</keyword>
<dbReference type="PROSITE" id="PS51257">
    <property type="entry name" value="PROKAR_LIPOPROTEIN"/>
    <property type="match status" value="1"/>
</dbReference>
<keyword evidence="7" id="KW-0406">Ion transport</keyword>
<evidence type="ECO:0000313" key="14">
    <source>
        <dbReference type="Proteomes" id="UP000305539"/>
    </source>
</evidence>
<dbReference type="Pfam" id="PF13609">
    <property type="entry name" value="Porin_4"/>
    <property type="match status" value="1"/>
</dbReference>
<keyword evidence="5" id="KW-0812">Transmembrane</keyword>
<evidence type="ECO:0000256" key="4">
    <source>
        <dbReference type="ARBA" id="ARBA00022452"/>
    </source>
</evidence>
<keyword evidence="8" id="KW-0626">Porin</keyword>
<dbReference type="OrthoDB" id="8982743at2"/>
<comment type="subcellular location">
    <subcellularLocation>
        <location evidence="1">Cell outer membrane</location>
        <topology evidence="1">Multi-pass membrane protein</topology>
    </subcellularLocation>
</comment>
<evidence type="ECO:0000256" key="1">
    <source>
        <dbReference type="ARBA" id="ARBA00004571"/>
    </source>
</evidence>
<accession>A0A4U1IF77</accession>
<dbReference type="AlphaFoldDB" id="A0A4U1IF77"/>
<organism evidence="13 14">
    <name type="scientific">Trinickia terrae</name>
    <dbReference type="NCBI Taxonomy" id="2571161"/>
    <lineage>
        <taxon>Bacteria</taxon>
        <taxon>Pseudomonadati</taxon>
        <taxon>Pseudomonadota</taxon>
        <taxon>Betaproteobacteria</taxon>
        <taxon>Burkholderiales</taxon>
        <taxon>Burkholderiaceae</taxon>
        <taxon>Trinickia</taxon>
    </lineage>
</organism>
<evidence type="ECO:0000256" key="8">
    <source>
        <dbReference type="ARBA" id="ARBA00023114"/>
    </source>
</evidence>
<dbReference type="SUPFAM" id="SSF56935">
    <property type="entry name" value="Porins"/>
    <property type="match status" value="1"/>
</dbReference>
<dbReference type="Gene3D" id="2.40.160.10">
    <property type="entry name" value="Porin"/>
    <property type="match status" value="1"/>
</dbReference>
<feature type="signal peptide" evidence="11">
    <location>
        <begin position="1"/>
        <end position="20"/>
    </location>
</feature>
<dbReference type="InterPro" id="IPR002299">
    <property type="entry name" value="Porin_Neis"/>
</dbReference>
<evidence type="ECO:0000256" key="2">
    <source>
        <dbReference type="ARBA" id="ARBA00011233"/>
    </source>
</evidence>
<evidence type="ECO:0000259" key="12">
    <source>
        <dbReference type="Pfam" id="PF13609"/>
    </source>
</evidence>
<evidence type="ECO:0000256" key="6">
    <source>
        <dbReference type="ARBA" id="ARBA00022729"/>
    </source>
</evidence>
<dbReference type="EMBL" id="SWJE01000001">
    <property type="protein sequence ID" value="TKC92321.1"/>
    <property type="molecule type" value="Genomic_DNA"/>
</dbReference>